<feature type="compositionally biased region" description="Basic residues" evidence="2">
    <location>
        <begin position="1"/>
        <end position="10"/>
    </location>
</feature>
<dbReference type="AlphaFoldDB" id="A0ABD3KFN3"/>
<organism evidence="4 5">
    <name type="scientific">Eucalyptus globulus</name>
    <name type="common">Tasmanian blue gum</name>
    <dbReference type="NCBI Taxonomy" id="34317"/>
    <lineage>
        <taxon>Eukaryota</taxon>
        <taxon>Viridiplantae</taxon>
        <taxon>Streptophyta</taxon>
        <taxon>Embryophyta</taxon>
        <taxon>Tracheophyta</taxon>
        <taxon>Spermatophyta</taxon>
        <taxon>Magnoliopsida</taxon>
        <taxon>eudicotyledons</taxon>
        <taxon>Gunneridae</taxon>
        <taxon>Pentapetalae</taxon>
        <taxon>rosids</taxon>
        <taxon>malvids</taxon>
        <taxon>Myrtales</taxon>
        <taxon>Myrtaceae</taxon>
        <taxon>Myrtoideae</taxon>
        <taxon>Eucalypteae</taxon>
        <taxon>Eucalyptus</taxon>
    </lineage>
</organism>
<evidence type="ECO:0000256" key="1">
    <source>
        <dbReference type="ARBA" id="ARBA00022737"/>
    </source>
</evidence>
<dbReference type="EMBL" id="JBJKBG010000006">
    <property type="protein sequence ID" value="KAL3736507.1"/>
    <property type="molecule type" value="Genomic_DNA"/>
</dbReference>
<keyword evidence="5" id="KW-1185">Reference proteome</keyword>
<evidence type="ECO:0000259" key="3">
    <source>
        <dbReference type="Pfam" id="PF03107"/>
    </source>
</evidence>
<accession>A0ABD3KFN3</accession>
<dbReference type="PANTHER" id="PTHR47841:SF3">
    <property type="entry name" value="OS09G0492800 PROTEIN"/>
    <property type="match status" value="1"/>
</dbReference>
<dbReference type="SUPFAM" id="SSF57889">
    <property type="entry name" value="Cysteine-rich domain"/>
    <property type="match status" value="2"/>
</dbReference>
<dbReference type="Proteomes" id="UP001634007">
    <property type="component" value="Unassembled WGS sequence"/>
</dbReference>
<evidence type="ECO:0000256" key="2">
    <source>
        <dbReference type="SAM" id="MobiDB-lite"/>
    </source>
</evidence>
<comment type="caution">
    <text evidence="4">The sequence shown here is derived from an EMBL/GenBank/DDBJ whole genome shotgun (WGS) entry which is preliminary data.</text>
</comment>
<protein>
    <recommendedName>
        <fullName evidence="3">DC1 domain-containing protein</fullName>
    </recommendedName>
</protein>
<feature type="domain" description="DC1" evidence="3">
    <location>
        <begin position="65"/>
        <end position="108"/>
    </location>
</feature>
<feature type="compositionally biased region" description="Polar residues" evidence="2">
    <location>
        <begin position="11"/>
        <end position="23"/>
    </location>
</feature>
<gene>
    <name evidence="4" type="ORF">ACJRO7_025453</name>
</gene>
<feature type="domain" description="DC1" evidence="3">
    <location>
        <begin position="121"/>
        <end position="168"/>
    </location>
</feature>
<evidence type="ECO:0000313" key="4">
    <source>
        <dbReference type="EMBL" id="KAL3736507.1"/>
    </source>
</evidence>
<name>A0ABD3KFN3_EUCGL</name>
<keyword evidence="1" id="KW-0677">Repeat</keyword>
<feature type="compositionally biased region" description="Polar residues" evidence="2">
    <location>
        <begin position="35"/>
        <end position="45"/>
    </location>
</feature>
<sequence>MVRGKSKIKSRTPSLKESPSTEKLPSPSPPRMTALPSSSGTTFTPRSLYPMSPQLIFGEEIIHYSHQQHALSMINLPDLFRCAGCLEDGAGKRYTCQQCDFHLHEFCALPFPNQVLKNHPFHYQHNMYFHSKPAKSGIAKSRCDICGEPMKGYAFRCGACSFSMHPCCEMLPDDIVISNHPHKLQLLPPAASSSADLGFVCGECKKRRSGRVYGCTVCGYYLHAVCAKSIVNGLYDNGIKGTEKHTSKLGAAARLASRVVSNFIGGLMESIGEGLGQALVQNVTKGKARQLKKKKKEKEG</sequence>
<dbReference type="Pfam" id="PF03107">
    <property type="entry name" value="C1_2"/>
    <property type="match status" value="3"/>
</dbReference>
<dbReference type="PANTHER" id="PTHR47841">
    <property type="entry name" value="DIACYLGLYCEROL KINASE THETA-LIKE-RELATED"/>
    <property type="match status" value="1"/>
</dbReference>
<dbReference type="InterPro" id="IPR004146">
    <property type="entry name" value="DC1"/>
</dbReference>
<dbReference type="InterPro" id="IPR046349">
    <property type="entry name" value="C1-like_sf"/>
</dbReference>
<feature type="domain" description="DC1" evidence="3">
    <location>
        <begin position="179"/>
        <end position="227"/>
    </location>
</feature>
<proteinExistence type="predicted"/>
<reference evidence="4 5" key="1">
    <citation type="submission" date="2024-11" db="EMBL/GenBank/DDBJ databases">
        <title>Chromosome-level genome assembly of Eucalyptus globulus Labill. provides insights into its genome evolution.</title>
        <authorList>
            <person name="Li X."/>
        </authorList>
    </citation>
    <scope>NUCLEOTIDE SEQUENCE [LARGE SCALE GENOMIC DNA]</scope>
    <source>
        <strain evidence="4">CL2024</strain>
        <tissue evidence="4">Fresh tender leaves</tissue>
    </source>
</reference>
<evidence type="ECO:0000313" key="5">
    <source>
        <dbReference type="Proteomes" id="UP001634007"/>
    </source>
</evidence>
<feature type="region of interest" description="Disordered" evidence="2">
    <location>
        <begin position="1"/>
        <end position="46"/>
    </location>
</feature>